<dbReference type="FunFam" id="1.20.920.10:FF:000025">
    <property type="entry name" value="Histone-lysine N-methyltransferase"/>
    <property type="match status" value="1"/>
</dbReference>
<feature type="compositionally biased region" description="Low complexity" evidence="19">
    <location>
        <begin position="797"/>
        <end position="809"/>
    </location>
</feature>
<keyword evidence="14 18" id="KW-0103">Bromodomain</keyword>
<evidence type="ECO:0000313" key="25">
    <source>
        <dbReference type="Ensembl" id="ENSOKIP00005060949.1"/>
    </source>
</evidence>
<dbReference type="InterPro" id="IPR001214">
    <property type="entry name" value="SET_dom"/>
</dbReference>
<feature type="domain" description="BAH" evidence="23">
    <location>
        <begin position="2251"/>
        <end position="2388"/>
    </location>
</feature>
<dbReference type="PROSITE" id="PS01359">
    <property type="entry name" value="ZF_PHD_1"/>
    <property type="match status" value="1"/>
</dbReference>
<feature type="compositionally biased region" description="Polar residues" evidence="19">
    <location>
        <begin position="347"/>
        <end position="360"/>
    </location>
</feature>
<dbReference type="PROSITE" id="PS51038">
    <property type="entry name" value="BAH"/>
    <property type="match status" value="1"/>
</dbReference>
<evidence type="ECO:0000256" key="11">
    <source>
        <dbReference type="ARBA" id="ARBA00022833"/>
    </source>
</evidence>
<dbReference type="Pfam" id="PF17907">
    <property type="entry name" value="AWS"/>
    <property type="match status" value="1"/>
</dbReference>
<dbReference type="Pfam" id="PF20826">
    <property type="entry name" value="PHD_5"/>
    <property type="match status" value="1"/>
</dbReference>
<keyword evidence="8" id="KW-0479">Metal-binding</keyword>
<dbReference type="InterPro" id="IPR043320">
    <property type="entry name" value="Bromo_ASH1L"/>
</dbReference>
<keyword evidence="17" id="KW-0539">Nucleus</keyword>
<dbReference type="Pfam" id="PF00856">
    <property type="entry name" value="SET"/>
    <property type="match status" value="1"/>
</dbReference>
<dbReference type="Pfam" id="PF00439">
    <property type="entry name" value="Bromodomain"/>
    <property type="match status" value="1"/>
</dbReference>
<feature type="region of interest" description="Disordered" evidence="19">
    <location>
        <begin position="1349"/>
        <end position="1379"/>
    </location>
</feature>
<feature type="domain" description="Post-SET" evidence="22">
    <location>
        <begin position="1849"/>
        <end position="1865"/>
    </location>
</feature>
<evidence type="ECO:0000259" key="21">
    <source>
        <dbReference type="PROSITE" id="PS50280"/>
    </source>
</evidence>
<keyword evidence="5" id="KW-0489">Methyltransferase</keyword>
<gene>
    <name evidence="25" type="primary">ASH1L</name>
    <name evidence="25" type="synonym">LOC109903805</name>
</gene>
<evidence type="ECO:0000256" key="18">
    <source>
        <dbReference type="PROSITE-ProRule" id="PRU00035"/>
    </source>
</evidence>
<dbReference type="InterPro" id="IPR043151">
    <property type="entry name" value="BAH_sf"/>
</dbReference>
<feature type="compositionally biased region" description="Polar residues" evidence="19">
    <location>
        <begin position="1357"/>
        <end position="1366"/>
    </location>
</feature>
<keyword evidence="4" id="KW-0597">Phosphoprotein</keyword>
<dbReference type="InterPro" id="IPR001965">
    <property type="entry name" value="Znf_PHD"/>
</dbReference>
<evidence type="ECO:0000256" key="14">
    <source>
        <dbReference type="ARBA" id="ARBA00023117"/>
    </source>
</evidence>
<feature type="region of interest" description="Disordered" evidence="19">
    <location>
        <begin position="2143"/>
        <end position="2168"/>
    </location>
</feature>
<keyword evidence="11" id="KW-0862">Zinc</keyword>
<evidence type="ECO:0000256" key="16">
    <source>
        <dbReference type="ARBA" id="ARBA00023163"/>
    </source>
</evidence>
<feature type="region of interest" description="Disordered" evidence="19">
    <location>
        <begin position="848"/>
        <end position="949"/>
    </location>
</feature>
<dbReference type="PANTHER" id="PTHR46147:SF1">
    <property type="entry name" value="HISTONE-LYSINE N-METHYLTRANSFERASE ASH1L"/>
    <property type="match status" value="1"/>
</dbReference>
<dbReference type="FunFam" id="2.170.270.10:FF:000011">
    <property type="entry name" value="Histone-lysine N-methyltransferase"/>
    <property type="match status" value="1"/>
</dbReference>
<evidence type="ECO:0000259" key="20">
    <source>
        <dbReference type="PROSITE" id="PS50014"/>
    </source>
</evidence>
<reference evidence="25" key="2">
    <citation type="submission" date="2025-09" db="UniProtKB">
        <authorList>
            <consortium name="Ensembl"/>
        </authorList>
    </citation>
    <scope>IDENTIFICATION</scope>
</reference>
<dbReference type="GeneTree" id="ENSGT00940000156698"/>
<keyword evidence="15" id="KW-0010">Activator</keyword>
<evidence type="ECO:0000256" key="12">
    <source>
        <dbReference type="ARBA" id="ARBA00022853"/>
    </source>
</evidence>
<feature type="compositionally biased region" description="Basic and acidic residues" evidence="19">
    <location>
        <begin position="2455"/>
        <end position="2467"/>
    </location>
</feature>
<dbReference type="InterPro" id="IPR018359">
    <property type="entry name" value="Bromodomain_CS"/>
</dbReference>
<feature type="compositionally biased region" description="Basic residues" evidence="19">
    <location>
        <begin position="918"/>
        <end position="929"/>
    </location>
</feature>
<keyword evidence="16" id="KW-0804">Transcription</keyword>
<comment type="subcellular location">
    <subcellularLocation>
        <location evidence="2">Chromosome</location>
    </subcellularLocation>
    <subcellularLocation>
        <location evidence="1">Nucleus</location>
    </subcellularLocation>
</comment>
<evidence type="ECO:0000256" key="9">
    <source>
        <dbReference type="ARBA" id="ARBA00022737"/>
    </source>
</evidence>
<keyword evidence="7" id="KW-0949">S-adenosyl-L-methionine</keyword>
<evidence type="ECO:0000256" key="2">
    <source>
        <dbReference type="ARBA" id="ARBA00004286"/>
    </source>
</evidence>
<dbReference type="CDD" id="cd04717">
    <property type="entry name" value="BAH_polybromo"/>
    <property type="match status" value="1"/>
</dbReference>
<dbReference type="InterPro" id="IPR006560">
    <property type="entry name" value="AWS_dom"/>
</dbReference>
<feature type="compositionally biased region" description="Basic residues" evidence="19">
    <location>
        <begin position="635"/>
        <end position="644"/>
    </location>
</feature>
<dbReference type="SUPFAM" id="SSF47370">
    <property type="entry name" value="Bromodomain"/>
    <property type="match status" value="1"/>
</dbReference>
<name>A0A8C7HPM6_ONCKI</name>
<dbReference type="PANTHER" id="PTHR46147">
    <property type="entry name" value="HISTONE-LYSINE N-METHYLTRANSFERASE ASH1"/>
    <property type="match status" value="1"/>
</dbReference>
<feature type="compositionally biased region" description="Basic residues" evidence="19">
    <location>
        <begin position="938"/>
        <end position="949"/>
    </location>
</feature>
<feature type="compositionally biased region" description="Basic residues" evidence="19">
    <location>
        <begin position="1887"/>
        <end position="1902"/>
    </location>
</feature>
<protein>
    <submittedName>
        <fullName evidence="25">Ash1 (absent, small, or homeotic)-like (Drosophila)</fullName>
    </submittedName>
</protein>
<evidence type="ECO:0000256" key="13">
    <source>
        <dbReference type="ARBA" id="ARBA00023015"/>
    </source>
</evidence>
<evidence type="ECO:0000256" key="10">
    <source>
        <dbReference type="ARBA" id="ARBA00022771"/>
    </source>
</evidence>
<feature type="compositionally biased region" description="Basic residues" evidence="19">
    <location>
        <begin position="1514"/>
        <end position="1523"/>
    </location>
</feature>
<dbReference type="Gene3D" id="1.20.920.10">
    <property type="entry name" value="Bromodomain-like"/>
    <property type="match status" value="1"/>
</dbReference>
<feature type="compositionally biased region" description="Low complexity" evidence="19">
    <location>
        <begin position="270"/>
        <end position="283"/>
    </location>
</feature>
<dbReference type="FunFam" id="3.30.40.10:FF:000113">
    <property type="entry name" value="Histone-lysine N-methyltransferase"/>
    <property type="match status" value="1"/>
</dbReference>
<dbReference type="PROSITE" id="PS50014">
    <property type="entry name" value="BROMODOMAIN_2"/>
    <property type="match status" value="1"/>
</dbReference>
<evidence type="ECO:0000259" key="22">
    <source>
        <dbReference type="PROSITE" id="PS50868"/>
    </source>
</evidence>
<dbReference type="InterPro" id="IPR011011">
    <property type="entry name" value="Znf_FYVE_PHD"/>
</dbReference>
<evidence type="ECO:0000256" key="5">
    <source>
        <dbReference type="ARBA" id="ARBA00022603"/>
    </source>
</evidence>
<dbReference type="Proteomes" id="UP000694557">
    <property type="component" value="Unassembled WGS sequence"/>
</dbReference>
<dbReference type="InterPro" id="IPR019786">
    <property type="entry name" value="Zinc_finger_PHD-type_CS"/>
</dbReference>
<feature type="domain" description="AWS" evidence="24">
    <location>
        <begin position="1671"/>
        <end position="1722"/>
    </location>
</feature>
<dbReference type="SMART" id="SM00384">
    <property type="entry name" value="AT_hook"/>
    <property type="match status" value="6"/>
</dbReference>
<dbReference type="InterPro" id="IPR017956">
    <property type="entry name" value="AT_hook_DNA-bd_motif"/>
</dbReference>
<feature type="region of interest" description="Disordered" evidence="19">
    <location>
        <begin position="1081"/>
        <end position="1119"/>
    </location>
</feature>
<feature type="compositionally biased region" description="Polar residues" evidence="19">
    <location>
        <begin position="879"/>
        <end position="904"/>
    </location>
</feature>
<dbReference type="SUPFAM" id="SSF57903">
    <property type="entry name" value="FYVE/PHD zinc finger"/>
    <property type="match status" value="1"/>
</dbReference>
<feature type="compositionally biased region" description="Acidic residues" evidence="19">
    <location>
        <begin position="1527"/>
        <end position="1538"/>
    </location>
</feature>
<dbReference type="SUPFAM" id="SSF82199">
    <property type="entry name" value="SET domain"/>
    <property type="match status" value="1"/>
</dbReference>
<feature type="compositionally biased region" description="Low complexity" evidence="19">
    <location>
        <begin position="428"/>
        <end position="448"/>
    </location>
</feature>
<keyword evidence="13" id="KW-0805">Transcription regulation</keyword>
<sequence>MDQRTQGGPATPPALSITAPQGEREKAGGGGKKDEEEKEVSQKDSSSAAGGGGGSGDQQQSPQFSVKETSLHEGNVKLKIGLQAKRMKKPPKILENYVCRPAFRATVRPSGRGGGRGSRSPTSSPFPPAPPSQEPSVEGVTSPPGYIYSSAGLEEKDRGVPSWGAPTVTEKLAQLIATCPPSKATKVKPPKTTHSPTTHTTSNFMAPTQKQRDRAMVNRATYSRAVHPAPPPPVSRPPGRPYGSRNNKDCVSEKSPTPPGKEEADGAGKSSSSNNSNSSRSSSPVLTYACGNSRLATTSKDNNSNSKGAKPPQSRLTHCPPPHSASSSSSSSPSCLSSCSSSEKRTGSLSCRQGSQASQGHHSRDQESPSQAEERDSNERDSSERDSSERDRHDPRDLSKCPPPSASSKQESKTKGANQSLRGERSKSLSPSKRSPNPSKCSPNPSKRSPNRERDGRTRCIFSPLETVRWTASPPEPAGNLSPPPLRDESPGEESPGSPPGQDNKPLKKRRGRKPRWTRIVNRSQRAGQGSPVDQRETIVPLSSGLDTPPPIRRPVGRPPNPNKVKPSAVSQLFPQPARKRGRPKSKMPMLDAPTRGRPPHKLVPSKVFSLHKSKEEQDPPVLHPEVDLNPPKPMPRKRGRPKRLPPTLPQEGQPPTLAPEGGDGKQFRTKGNGQLIMKTIIGKINKMKSVKRKRFLSQILLGPGGVVGQVAAATQSLSSLAASFGGKLGPQINVSKKGTVYMGKRRGRKPKASTSPSLAASTPPEGPFLSPNTTSPLHHHQSQSQQHHLPTAEVFPSPSLSQSSGGQSPISDACFVEPGAVHFLTHPHFHSHHKSCRGYHHHHHHYRQHYHYRKLSPPRPLHPTSPAPLSELKEATPSPVSESHSEETVPSDSGIGTDNNSTSDRGEKACFGLNPHEKHKHKCKRRSHGCPGYDKLKRQKRKRKKKYLQLRSRRQDPDFLAELDEIVLRLSEIRIAHRTPAHRLDLLPTIFRINFSGYYSPHPSYPCDSLHYVRKPDLKKKRGRPPKLRESLSDVPFVHGLGFPLSSGGFYHPSYSVPYSSGPLGLGYYRGYPPASALYPHHQNPLSAPSHHSHHSPSFHPPPPPSYVHHHHPSHLLLNPSKFHKKKHKLLRQEFLGGGRSPVLYPTMSSELSFGWHHKHKHRHKHRERCTTANSPSSSSSSSAERYKRKETSLSCLGPSRLTQGSAGPRGHHPVESWFRMGSSEADYAKLSRIPAGADQGPFTEGQGEDPAGCSDSEEEDEEPLTPTDEMDPNSQDPPHHTNLFATAMTSTSLRGVGGRKGVAAESANFSRMELMLKKDHSTSAERRELGESLRQGGGVWKNLAQECEPEERNVGRSSNSSGVQTRGDHSAPKDHLMQHHNHHPLFHSLSSSSACLSHCGHDSPSQGCCLDNDASPQHHSHRAQPSKHSLHHVNKILRAKKLQRQARTGNNVVKKRGPGRPRKHPLPSPPPSPPPPAEVTQTRHRDRGGGSGGGACKEDTVTDAIESVVQGQRRKGQKRKPWERDGEEEGEGEEVAEGEKVEERALDREVNLGGLGMSLREKRAARPPKKKYQKAGLYSDVYKTADPRSQILQLKKEKLEYTPGEHEYGLFPAPIHVGKYLRQKRIDFQLPYDILWLWKHDQLYEKPDVPLYKKIRSNVYVDVKPVSGYEATTCNCRPSGEAVDRGCLDECLNRMSFAECSPGTCPCGEQCDNQHIQRHEWVQCLERFRAEGKGWGIRTKEPLRSGQFIIEYLGEVVSEHEFRSRMMEQYFAHSGQYCLNLDSGMVIDSYRMGNEARFINHSCEPNCEMQKWSVNGVYRIGLFALRDMSSSTELTYDYNFHSFNTEEQQVCKCGSEGCRGIIGGKSQRLNGMPGKTGGARRLGRLKEKRKSKHQLKKRVRVREQGSEAGGNEESSDSSKFYPHLLMKPMSNRERNFVLKHRVFLLRNWEKMREKQELLKREGEREASGGLSIYTRWGGVIRDDGNIKSDVFLTQFSALQTSRSVRTRRLAAAEENTEVTRTARLAHIFKEICDMITSYKDSAGQTLAAPLVNLPSRKRNTQYYEKVSDPLDLSTIEKQITTGHYKTVEAFDTDMLKVFRNAEKYYGRKSSVGRDVCRLRKAYYGARHEAAVQIDEIVGETASEADSSDSLERDHAHHHHGGGWPGSHDKDDDIIRCICGMYKDEGLMIQCEKCMVWQHFDCMRLEAEVEHYLCDQCDPRPVDREVPMLPQPNYAQSGSIYHICLLRDELLLHQGDCVYLMRDSRRTPEGQPVRQSYRLLSHVNRDKLDIFRIEKLWKSEKGERFAFGHHYFRPHETHHSPSRRFYHNELFRVPLYEIIPLEAVVGTCCVLDHYTYCKGRPKGVKEQDVYICDYRLDKSAHLFYKIHRNRFPVCTKPYAFNHFPKRLAPKRDFSPHYVPDNYKRNGGRSAWKSEQPKGVGGACEDNASPCDQGDNFRPESENRRGVEGDIDAAQEETTLPAAAPPPREAQRDRLNKILLDLLHRTPNKNAIDVTYLLEEGSGRRLRRRTLGFGFGDFVGRK</sequence>
<dbReference type="InterPro" id="IPR001025">
    <property type="entry name" value="BAH_dom"/>
</dbReference>
<evidence type="ECO:0000259" key="23">
    <source>
        <dbReference type="PROSITE" id="PS51038"/>
    </source>
</evidence>
<dbReference type="PROSITE" id="PS00633">
    <property type="entry name" value="BROMODOMAIN_1"/>
    <property type="match status" value="1"/>
</dbReference>
<dbReference type="Gene3D" id="2.30.30.490">
    <property type="match status" value="1"/>
</dbReference>
<feature type="region of interest" description="Disordered" evidence="19">
    <location>
        <begin position="1887"/>
        <end position="1921"/>
    </location>
</feature>
<feature type="domain" description="Bromo" evidence="20">
    <location>
        <begin position="2044"/>
        <end position="2114"/>
    </location>
</feature>
<feature type="region of interest" description="Disordered" evidence="19">
    <location>
        <begin position="1237"/>
        <end position="1284"/>
    </location>
</feature>
<dbReference type="SMART" id="SM00249">
    <property type="entry name" value="PHD"/>
    <property type="match status" value="1"/>
</dbReference>
<feature type="compositionally biased region" description="Basic residues" evidence="19">
    <location>
        <begin position="1157"/>
        <end position="1169"/>
    </location>
</feature>
<keyword evidence="26" id="KW-1185">Reference proteome</keyword>
<feature type="compositionally biased region" description="Low complexity" evidence="19">
    <location>
        <begin position="324"/>
        <end position="341"/>
    </location>
</feature>
<dbReference type="CDD" id="cd05525">
    <property type="entry name" value="Bromo_ASH1"/>
    <property type="match status" value="1"/>
</dbReference>
<feature type="compositionally biased region" description="Polar residues" evidence="19">
    <location>
        <begin position="294"/>
        <end position="307"/>
    </location>
</feature>
<keyword evidence="12" id="KW-0156">Chromatin regulator</keyword>
<dbReference type="InterPro" id="IPR001487">
    <property type="entry name" value="Bromodomain"/>
</dbReference>
<dbReference type="InterPro" id="IPR046341">
    <property type="entry name" value="SET_dom_sf"/>
</dbReference>
<feature type="compositionally biased region" description="Pro residues" evidence="19">
    <location>
        <begin position="548"/>
        <end position="562"/>
    </location>
</feature>
<feature type="compositionally biased region" description="Pro residues" evidence="19">
    <location>
        <begin position="124"/>
        <end position="133"/>
    </location>
</feature>
<dbReference type="Gene3D" id="2.170.270.10">
    <property type="entry name" value="SET domain"/>
    <property type="match status" value="1"/>
</dbReference>
<feature type="compositionally biased region" description="Pro residues" evidence="19">
    <location>
        <begin position="228"/>
        <end position="240"/>
    </location>
</feature>
<dbReference type="SMART" id="SM00317">
    <property type="entry name" value="SET"/>
    <property type="match status" value="1"/>
</dbReference>
<accession>A0A8C7HPM6</accession>
<evidence type="ECO:0000256" key="1">
    <source>
        <dbReference type="ARBA" id="ARBA00004123"/>
    </source>
</evidence>
<evidence type="ECO:0000256" key="8">
    <source>
        <dbReference type="ARBA" id="ARBA00022723"/>
    </source>
</evidence>
<reference evidence="25" key="1">
    <citation type="submission" date="2025-08" db="UniProtKB">
        <authorList>
            <consortium name="Ensembl"/>
        </authorList>
    </citation>
    <scope>IDENTIFICATION</scope>
</reference>
<dbReference type="Ensembl" id="ENSOKIT00005064777.1">
    <property type="protein sequence ID" value="ENSOKIP00005060949.1"/>
    <property type="gene ID" value="ENSOKIG00005023712.1"/>
</dbReference>
<feature type="compositionally biased region" description="Pro residues" evidence="19">
    <location>
        <begin position="858"/>
        <end position="867"/>
    </location>
</feature>
<dbReference type="GO" id="GO:0042800">
    <property type="term" value="F:histone H3K4 methyltransferase activity"/>
    <property type="evidence" value="ECO:0007669"/>
    <property type="project" value="TreeGrafter"/>
</dbReference>
<feature type="compositionally biased region" description="Pro residues" evidence="19">
    <location>
        <begin position="474"/>
        <end position="485"/>
    </location>
</feature>
<dbReference type="SMART" id="SM00570">
    <property type="entry name" value="AWS"/>
    <property type="match status" value="1"/>
</dbReference>
<proteinExistence type="predicted"/>
<feature type="compositionally biased region" description="Basic residues" evidence="19">
    <location>
        <begin position="1455"/>
        <end position="1467"/>
    </location>
</feature>
<keyword evidence="10" id="KW-0863">Zinc-finger</keyword>
<feature type="compositionally biased region" description="Basic residues" evidence="19">
    <location>
        <begin position="848"/>
        <end position="857"/>
    </location>
</feature>
<dbReference type="GO" id="GO:0005694">
    <property type="term" value="C:chromosome"/>
    <property type="evidence" value="ECO:0007669"/>
    <property type="project" value="UniProtKB-SubCell"/>
</dbReference>
<dbReference type="InterPro" id="IPR043319">
    <property type="entry name" value="PHD_ASH1L"/>
</dbReference>
<dbReference type="CDD" id="cd15548">
    <property type="entry name" value="PHD_ASH1L"/>
    <property type="match status" value="1"/>
</dbReference>
<dbReference type="PROSITE" id="PS51215">
    <property type="entry name" value="AWS"/>
    <property type="match status" value="1"/>
</dbReference>
<evidence type="ECO:0000256" key="15">
    <source>
        <dbReference type="ARBA" id="ARBA00023159"/>
    </source>
</evidence>
<feature type="compositionally biased region" description="Basic and acidic residues" evidence="19">
    <location>
        <begin position="362"/>
        <end position="399"/>
    </location>
</feature>
<feature type="compositionally biased region" description="Pro residues" evidence="19">
    <location>
        <begin position="1468"/>
        <end position="1479"/>
    </location>
</feature>
<dbReference type="Pfam" id="PF01426">
    <property type="entry name" value="BAH"/>
    <property type="match status" value="1"/>
</dbReference>
<dbReference type="PROSITE" id="PS50868">
    <property type="entry name" value="POST_SET"/>
    <property type="match status" value="1"/>
</dbReference>
<dbReference type="FunFam" id="2.30.30.490:FF:000056">
    <property type="entry name" value="Ash1 (absent, small, or homeotic)-like"/>
    <property type="match status" value="1"/>
</dbReference>
<feature type="region of interest" description="Disordered" evidence="19">
    <location>
        <begin position="1"/>
        <end position="672"/>
    </location>
</feature>
<dbReference type="SMART" id="SM00297">
    <property type="entry name" value="BROMO"/>
    <property type="match status" value="1"/>
</dbReference>
<evidence type="ECO:0000313" key="26">
    <source>
        <dbReference type="Proteomes" id="UP000694557"/>
    </source>
</evidence>
<dbReference type="InterPro" id="IPR036427">
    <property type="entry name" value="Bromodomain-like_sf"/>
</dbReference>
<keyword evidence="6" id="KW-0808">Transferase</keyword>
<dbReference type="InterPro" id="IPR003616">
    <property type="entry name" value="Post-SET_dom"/>
</dbReference>
<evidence type="ECO:0000256" key="3">
    <source>
        <dbReference type="ARBA" id="ARBA00022454"/>
    </source>
</evidence>
<feature type="compositionally biased region" description="Basic residues" evidence="19">
    <location>
        <begin position="507"/>
        <end position="517"/>
    </location>
</feature>
<feature type="compositionally biased region" description="Acidic residues" evidence="19">
    <location>
        <begin position="1257"/>
        <end position="1273"/>
    </location>
</feature>
<feature type="compositionally biased region" description="Basic and acidic residues" evidence="19">
    <location>
        <begin position="22"/>
        <end position="42"/>
    </location>
</feature>
<feature type="compositionally biased region" description="Basic and acidic residues" evidence="19">
    <location>
        <begin position="1368"/>
        <end position="1379"/>
    </location>
</feature>
<evidence type="ECO:0000256" key="7">
    <source>
        <dbReference type="ARBA" id="ARBA00022691"/>
    </source>
</evidence>
<evidence type="ECO:0000256" key="6">
    <source>
        <dbReference type="ARBA" id="ARBA00022679"/>
    </source>
</evidence>
<dbReference type="GO" id="GO:0032259">
    <property type="term" value="P:methylation"/>
    <property type="evidence" value="ECO:0007669"/>
    <property type="project" value="UniProtKB-KW"/>
</dbReference>
<feature type="region of interest" description="Disordered" evidence="19">
    <location>
        <begin position="2420"/>
        <end position="2467"/>
    </location>
</feature>
<dbReference type="GO" id="GO:0008270">
    <property type="term" value="F:zinc ion binding"/>
    <property type="evidence" value="ECO:0007669"/>
    <property type="project" value="UniProtKB-KW"/>
</dbReference>
<dbReference type="PROSITE" id="PS50280">
    <property type="entry name" value="SET"/>
    <property type="match status" value="1"/>
</dbReference>
<feature type="domain" description="SET" evidence="21">
    <location>
        <begin position="1725"/>
        <end position="1841"/>
    </location>
</feature>
<dbReference type="GO" id="GO:0005654">
    <property type="term" value="C:nucleoplasm"/>
    <property type="evidence" value="ECO:0007669"/>
    <property type="project" value="TreeGrafter"/>
</dbReference>
<dbReference type="Gene3D" id="3.30.40.10">
    <property type="entry name" value="Zinc/RING finger domain, C3HC4 (zinc finger)"/>
    <property type="match status" value="1"/>
</dbReference>
<dbReference type="SMART" id="SM00439">
    <property type="entry name" value="BAH"/>
    <property type="match status" value="1"/>
</dbReference>
<feature type="region of interest" description="Disordered" evidence="19">
    <location>
        <begin position="1157"/>
        <end position="1218"/>
    </location>
</feature>
<keyword evidence="3" id="KW-0158">Chromosome</keyword>
<evidence type="ECO:0000256" key="4">
    <source>
        <dbReference type="ARBA" id="ARBA00022553"/>
    </source>
</evidence>
<evidence type="ECO:0000256" key="19">
    <source>
        <dbReference type="SAM" id="MobiDB-lite"/>
    </source>
</evidence>
<dbReference type="GO" id="GO:0003677">
    <property type="term" value="F:DNA binding"/>
    <property type="evidence" value="ECO:0007669"/>
    <property type="project" value="InterPro"/>
</dbReference>
<feature type="region of interest" description="Disordered" evidence="19">
    <location>
        <begin position="738"/>
        <end position="809"/>
    </location>
</feature>
<evidence type="ECO:0000259" key="24">
    <source>
        <dbReference type="PROSITE" id="PS51215"/>
    </source>
</evidence>
<feature type="compositionally biased region" description="Low complexity" evidence="19">
    <location>
        <begin position="753"/>
        <end position="764"/>
    </location>
</feature>
<feature type="compositionally biased region" description="Low complexity" evidence="19">
    <location>
        <begin position="192"/>
        <end position="202"/>
    </location>
</feature>
<keyword evidence="9" id="KW-0677">Repeat</keyword>
<dbReference type="CDD" id="cd19174">
    <property type="entry name" value="SET_ASH1L"/>
    <property type="match status" value="1"/>
</dbReference>
<dbReference type="GO" id="GO:0003682">
    <property type="term" value="F:chromatin binding"/>
    <property type="evidence" value="ECO:0007669"/>
    <property type="project" value="InterPro"/>
</dbReference>
<dbReference type="GO" id="GO:0006355">
    <property type="term" value="P:regulation of DNA-templated transcription"/>
    <property type="evidence" value="ECO:0007669"/>
    <property type="project" value="TreeGrafter"/>
</dbReference>
<evidence type="ECO:0000256" key="17">
    <source>
        <dbReference type="ARBA" id="ARBA00023242"/>
    </source>
</evidence>
<feature type="region of interest" description="Disordered" evidence="19">
    <location>
        <begin position="1442"/>
        <end position="1547"/>
    </location>
</feature>
<dbReference type="InterPro" id="IPR013083">
    <property type="entry name" value="Znf_RING/FYVE/PHD"/>
</dbReference>
<organism evidence="25 26">
    <name type="scientific">Oncorhynchus kisutch</name>
    <name type="common">Coho salmon</name>
    <name type="synonym">Salmo kisutch</name>
    <dbReference type="NCBI Taxonomy" id="8019"/>
    <lineage>
        <taxon>Eukaryota</taxon>
        <taxon>Metazoa</taxon>
        <taxon>Chordata</taxon>
        <taxon>Craniata</taxon>
        <taxon>Vertebrata</taxon>
        <taxon>Euteleostomi</taxon>
        <taxon>Actinopterygii</taxon>
        <taxon>Neopterygii</taxon>
        <taxon>Teleostei</taxon>
        <taxon>Protacanthopterygii</taxon>
        <taxon>Salmoniformes</taxon>
        <taxon>Salmonidae</taxon>
        <taxon>Salmoninae</taxon>
        <taxon>Oncorhynchus</taxon>
    </lineage>
</organism>